<name>B1WQN3_CROS5</name>
<proteinExistence type="predicted"/>
<evidence type="ECO:0000313" key="2">
    <source>
        <dbReference type="Proteomes" id="UP000001203"/>
    </source>
</evidence>
<keyword evidence="2" id="KW-1185">Reference proteome</keyword>
<sequence>MLLPMKEVIKHLKVSEIPNVIAQLGLSPDQEVNLTIEETSDDLLSIMDKIGEKAQAKGLTKEKFQELLADES</sequence>
<protein>
    <submittedName>
        <fullName evidence="1">Uncharacterized protein</fullName>
    </submittedName>
</protein>
<reference evidence="1 2" key="1">
    <citation type="journal article" date="2008" name="Proc. Natl. Acad. Sci. U.S.A.">
        <title>The genome of Cyanothece 51142, a unicellular diazotrophic cyanobacterium important in the marine nitrogen cycle.</title>
        <authorList>
            <person name="Welsh E.A."/>
            <person name="Liberton M."/>
            <person name="Stoeckel J."/>
            <person name="Loh T."/>
            <person name="Elvitigala T."/>
            <person name="Wang C."/>
            <person name="Wollam A."/>
            <person name="Fulton R.S."/>
            <person name="Clifton S.W."/>
            <person name="Jacobs J.M."/>
            <person name="Aurora R."/>
            <person name="Ghosh B.K."/>
            <person name="Sherman L.A."/>
            <person name="Smith R.D."/>
            <person name="Wilson R.K."/>
            <person name="Pakrasi H.B."/>
        </authorList>
    </citation>
    <scope>NUCLEOTIDE SEQUENCE [LARGE SCALE GENOMIC DNA]</scope>
    <source>
        <strain evidence="2">ATCC 51142 / BH68</strain>
    </source>
</reference>
<dbReference type="eggNOG" id="COG2886">
    <property type="taxonomic scope" value="Bacteria"/>
</dbReference>
<dbReference type="STRING" id="43989.cce_2395"/>
<dbReference type="AlphaFoldDB" id="B1WQN3"/>
<dbReference type="KEGG" id="cyt:cce_2395"/>
<evidence type="ECO:0000313" key="1">
    <source>
        <dbReference type="EMBL" id="ACB51744.1"/>
    </source>
</evidence>
<accession>B1WQN3</accession>
<organism evidence="1 2">
    <name type="scientific">Crocosphaera subtropica (strain ATCC 51142 / BH68)</name>
    <name type="common">Cyanothece sp. (strain ATCC 51142)</name>
    <dbReference type="NCBI Taxonomy" id="43989"/>
    <lineage>
        <taxon>Bacteria</taxon>
        <taxon>Bacillati</taxon>
        <taxon>Cyanobacteriota</taxon>
        <taxon>Cyanophyceae</taxon>
        <taxon>Oscillatoriophycideae</taxon>
        <taxon>Chroococcales</taxon>
        <taxon>Aphanothecaceae</taxon>
        <taxon>Crocosphaera</taxon>
        <taxon>Crocosphaera subtropica</taxon>
    </lineage>
</organism>
<gene>
    <name evidence="1" type="ordered locus">cce_2395</name>
</gene>
<dbReference type="Proteomes" id="UP000001203">
    <property type="component" value="Chromosome circular"/>
</dbReference>
<dbReference type="EMBL" id="CP000806">
    <property type="protein sequence ID" value="ACB51744.1"/>
    <property type="molecule type" value="Genomic_DNA"/>
</dbReference>
<dbReference type="HOGENOM" id="CLU_197499_0_0_3"/>